<dbReference type="OrthoDB" id="148799at2"/>
<comment type="caution">
    <text evidence="2">The sequence shown here is derived from an EMBL/GenBank/DDBJ whole genome shotgun (WGS) entry which is preliminary data.</text>
</comment>
<dbReference type="Proteomes" id="UP000466345">
    <property type="component" value="Unassembled WGS sequence"/>
</dbReference>
<accession>A0A7K0CR33</accession>
<gene>
    <name evidence="2" type="ORF">SRB5_61280</name>
</gene>
<protein>
    <recommendedName>
        <fullName evidence="1">Transglutaminase-like domain-containing protein</fullName>
    </recommendedName>
</protein>
<proteinExistence type="predicted"/>
<sequence>MLTDDERAFYLRPSRASDLGAGGPPDELPADPGELALLVRGLMMHPVETEWRFAEEIPAGRLASDPDTRYAADILRLVLARDPAPLTRPRRLADRFVGTCRDFALLHSALLRHTGTPARIRCGYATYLVRDFHEDHWVTEYWDETRGWTLADAQVLGDPVAALAEKERYEIPFDPLRVPRDRFLVAGDAWRACRTGRRDPLTFGVSVLQALRGLPEVQGNLVKDVAALNRVEVLPWDGWGLAEAVPELLGGADYAVLDAAAEASSSAGFDRLRELYRTYEGLRAPRMIVSHSAYAGEHQVLLPAEAA</sequence>
<dbReference type="RefSeq" id="WP_153456726.1">
    <property type="nucleotide sequence ID" value="NZ_WEGJ01000041.1"/>
</dbReference>
<dbReference type="InterPro" id="IPR038765">
    <property type="entry name" value="Papain-like_cys_pep_sf"/>
</dbReference>
<dbReference type="AlphaFoldDB" id="A0A7K0CR33"/>
<reference evidence="2 3" key="1">
    <citation type="submission" date="2019-10" db="EMBL/GenBank/DDBJ databases">
        <title>Streptomyces smaragdinus sp. nov. and Streptomyces fabii sp. nov., isolated from the gut of fungus growing-termite Macrotermes natalensis.</title>
        <authorList>
            <person name="Schwitalla J."/>
            <person name="Benndorf R."/>
            <person name="Martin K."/>
            <person name="De Beer W."/>
            <person name="Kaster A.-K."/>
            <person name="Vollmers J."/>
            <person name="Poulsen M."/>
            <person name="Beemelmanns C."/>
        </authorList>
    </citation>
    <scope>NUCLEOTIDE SEQUENCE [LARGE SCALE GENOMIC DNA]</scope>
    <source>
        <strain evidence="2 3">RB5</strain>
    </source>
</reference>
<dbReference type="Gene3D" id="3.10.620.30">
    <property type="match status" value="1"/>
</dbReference>
<evidence type="ECO:0000313" key="3">
    <source>
        <dbReference type="Proteomes" id="UP000466345"/>
    </source>
</evidence>
<dbReference type="SUPFAM" id="SSF54001">
    <property type="entry name" value="Cysteine proteinases"/>
    <property type="match status" value="1"/>
</dbReference>
<dbReference type="EMBL" id="WEGJ01000041">
    <property type="protein sequence ID" value="MQY15936.1"/>
    <property type="molecule type" value="Genomic_DNA"/>
</dbReference>
<organism evidence="2 3">
    <name type="scientific">Streptomyces smaragdinus</name>
    <dbReference type="NCBI Taxonomy" id="2585196"/>
    <lineage>
        <taxon>Bacteria</taxon>
        <taxon>Bacillati</taxon>
        <taxon>Actinomycetota</taxon>
        <taxon>Actinomycetes</taxon>
        <taxon>Kitasatosporales</taxon>
        <taxon>Streptomycetaceae</taxon>
        <taxon>Streptomyces</taxon>
    </lineage>
</organism>
<feature type="domain" description="Transglutaminase-like" evidence="1">
    <location>
        <begin position="92"/>
        <end position="153"/>
    </location>
</feature>
<keyword evidence="3" id="KW-1185">Reference proteome</keyword>
<dbReference type="Pfam" id="PF01841">
    <property type="entry name" value="Transglut_core"/>
    <property type="match status" value="1"/>
</dbReference>
<name>A0A7K0CR33_9ACTN</name>
<dbReference type="InterPro" id="IPR002931">
    <property type="entry name" value="Transglutaminase-like"/>
</dbReference>
<evidence type="ECO:0000259" key="1">
    <source>
        <dbReference type="Pfam" id="PF01841"/>
    </source>
</evidence>
<evidence type="ECO:0000313" key="2">
    <source>
        <dbReference type="EMBL" id="MQY15936.1"/>
    </source>
</evidence>